<comment type="caution">
    <text evidence="8">The sequence shown here is derived from an EMBL/GenBank/DDBJ whole genome shotgun (WGS) entry which is preliminary data.</text>
</comment>
<reference evidence="8 9" key="1">
    <citation type="journal article" date="2023" name="Hortic Res">
        <title>Pangenome of water caltrop reveals structural variations and asymmetric subgenome divergence after allopolyploidization.</title>
        <authorList>
            <person name="Zhang X."/>
            <person name="Chen Y."/>
            <person name="Wang L."/>
            <person name="Yuan Y."/>
            <person name="Fang M."/>
            <person name="Shi L."/>
            <person name="Lu R."/>
            <person name="Comes H.P."/>
            <person name="Ma Y."/>
            <person name="Chen Y."/>
            <person name="Huang G."/>
            <person name="Zhou Y."/>
            <person name="Zheng Z."/>
            <person name="Qiu Y."/>
        </authorList>
    </citation>
    <scope>NUCLEOTIDE SEQUENCE [LARGE SCALE GENOMIC DNA]</scope>
    <source>
        <tissue evidence="8">Roots</tissue>
    </source>
</reference>
<dbReference type="InterPro" id="IPR036163">
    <property type="entry name" value="HMA_dom_sf"/>
</dbReference>
<dbReference type="Gene3D" id="3.30.70.100">
    <property type="match status" value="1"/>
</dbReference>
<feature type="region of interest" description="Disordered" evidence="6">
    <location>
        <begin position="281"/>
        <end position="331"/>
    </location>
</feature>
<dbReference type="EMBL" id="JAXIOK010000022">
    <property type="protein sequence ID" value="KAK4744759.1"/>
    <property type="molecule type" value="Genomic_DNA"/>
</dbReference>
<feature type="compositionally biased region" description="Gly residues" evidence="6">
    <location>
        <begin position="322"/>
        <end position="331"/>
    </location>
</feature>
<keyword evidence="2" id="KW-0479">Metal-binding</keyword>
<comment type="similarity">
    <text evidence="5">Belongs to the HIPP family.</text>
</comment>
<evidence type="ECO:0000256" key="5">
    <source>
        <dbReference type="ARBA" id="ARBA00024045"/>
    </source>
</evidence>
<dbReference type="PROSITE" id="PS50846">
    <property type="entry name" value="HMA_2"/>
    <property type="match status" value="1"/>
</dbReference>
<dbReference type="PANTHER" id="PTHR45868">
    <property type="entry name" value="HEAVY METAL-ASSOCIATED ISOPRENYLATED PLANT PROTEIN 33-RELATED"/>
    <property type="match status" value="1"/>
</dbReference>
<sequence length="510" mass="53174">MNKEEILKIQTCVLKVNIHCDGCKHEVKKTLQKIDGVFTTKIDSEQGKVTVSGTVDPLVLIKKLTKSGKNAQIWGSQQQKPNLNNQLKNLQIDPKNNNKGGQKGNNHNNNHPPPKGGAQQQQQQQLPFTQQQLQQMKGFQDLKHTQFKDLKMMPGGFKGNPMPNLNQNQKKAVKLPPEEELMGEDEFDDEFDDDDYDSECDEGDFEDEMDDFHRCNTGRGNNKVVGSNVGMGGGPNAMLNALINGGGNYPQLMKGGSGGGGNNGKKEGSACGALPVHIGGGDAKNGGKKGNNQNQGGGGKSGGGKQGGSGGMEIPNVKNSQSGGGGGQACVQKGSGGGVGGGGQAGGKKGGSGVVVGGGGGSIGGMNVGGPYHSLDRTFQGHVSGGGIPMGGMPAIDGLPAPGGSGGQGYFGTQTGGNPNLQQQYMGAMMNQRAAAMAAAGGGGDPRFQPMMYARPPPAVNYMPPYPNPNPNPFTYPYPYPYPYPHPYPPHSDAYTHVFSDENTSSCSIM</sequence>
<keyword evidence="4" id="KW-0636">Prenylation</keyword>
<organism evidence="8 9">
    <name type="scientific">Trapa incisa</name>
    <dbReference type="NCBI Taxonomy" id="236973"/>
    <lineage>
        <taxon>Eukaryota</taxon>
        <taxon>Viridiplantae</taxon>
        <taxon>Streptophyta</taxon>
        <taxon>Embryophyta</taxon>
        <taxon>Tracheophyta</taxon>
        <taxon>Spermatophyta</taxon>
        <taxon>Magnoliopsida</taxon>
        <taxon>eudicotyledons</taxon>
        <taxon>Gunneridae</taxon>
        <taxon>Pentapetalae</taxon>
        <taxon>rosids</taxon>
        <taxon>malvids</taxon>
        <taxon>Myrtales</taxon>
        <taxon>Lythraceae</taxon>
        <taxon>Trapa</taxon>
    </lineage>
</organism>
<dbReference type="InterPro" id="IPR006121">
    <property type="entry name" value="HMA_dom"/>
</dbReference>
<dbReference type="FunFam" id="3.30.70.100:FF:000008">
    <property type="entry name" value="Copper transport protein ATOX1"/>
    <property type="match status" value="1"/>
</dbReference>
<dbReference type="GO" id="GO:0046872">
    <property type="term" value="F:metal ion binding"/>
    <property type="evidence" value="ECO:0007669"/>
    <property type="project" value="UniProtKB-KW"/>
</dbReference>
<dbReference type="Proteomes" id="UP001345219">
    <property type="component" value="Chromosome 9"/>
</dbReference>
<keyword evidence="9" id="KW-1185">Reference proteome</keyword>
<dbReference type="PANTHER" id="PTHR45868:SF74">
    <property type="entry name" value="HEAVY METAL-ASSOCIATED ISOPRENYLATED PLANT PROTEIN 33"/>
    <property type="match status" value="1"/>
</dbReference>
<evidence type="ECO:0000259" key="7">
    <source>
        <dbReference type="PROSITE" id="PS50846"/>
    </source>
</evidence>
<evidence type="ECO:0000313" key="9">
    <source>
        <dbReference type="Proteomes" id="UP001345219"/>
    </source>
</evidence>
<proteinExistence type="inferred from homology"/>
<feature type="compositionally biased region" description="Gly residues" evidence="6">
    <location>
        <begin position="295"/>
        <end position="311"/>
    </location>
</feature>
<accession>A0AAN7JI23</accession>
<dbReference type="Pfam" id="PF00403">
    <property type="entry name" value="HMA"/>
    <property type="match status" value="1"/>
</dbReference>
<gene>
    <name evidence="8" type="ORF">SAY87_011071</name>
</gene>
<feature type="domain" description="HMA" evidence="7">
    <location>
        <begin position="9"/>
        <end position="76"/>
    </location>
</feature>
<dbReference type="AlphaFoldDB" id="A0AAN7JI23"/>
<dbReference type="CDD" id="cd00371">
    <property type="entry name" value="HMA"/>
    <property type="match status" value="1"/>
</dbReference>
<protein>
    <recommendedName>
        <fullName evidence="7">HMA domain-containing protein</fullName>
    </recommendedName>
</protein>
<evidence type="ECO:0000313" key="8">
    <source>
        <dbReference type="EMBL" id="KAK4744759.1"/>
    </source>
</evidence>
<evidence type="ECO:0000256" key="3">
    <source>
        <dbReference type="ARBA" id="ARBA00023288"/>
    </source>
</evidence>
<keyword evidence="3" id="KW-0449">Lipoprotein</keyword>
<evidence type="ECO:0000256" key="4">
    <source>
        <dbReference type="ARBA" id="ARBA00023289"/>
    </source>
</evidence>
<keyword evidence="1" id="KW-0488">Methylation</keyword>
<evidence type="ECO:0000256" key="2">
    <source>
        <dbReference type="ARBA" id="ARBA00022723"/>
    </source>
</evidence>
<name>A0AAN7JI23_9MYRT</name>
<dbReference type="SUPFAM" id="SSF55008">
    <property type="entry name" value="HMA, heavy metal-associated domain"/>
    <property type="match status" value="1"/>
</dbReference>
<evidence type="ECO:0000256" key="6">
    <source>
        <dbReference type="SAM" id="MobiDB-lite"/>
    </source>
</evidence>
<evidence type="ECO:0000256" key="1">
    <source>
        <dbReference type="ARBA" id="ARBA00022481"/>
    </source>
</evidence>
<feature type="region of interest" description="Disordered" evidence="6">
    <location>
        <begin position="89"/>
        <end position="129"/>
    </location>
</feature>